<evidence type="ECO:0000313" key="2">
    <source>
        <dbReference type="Proteomes" id="UP001494902"/>
    </source>
</evidence>
<organism evidence="1 2">
    <name type="scientific">Pseudonocardia nematodicida</name>
    <dbReference type="NCBI Taxonomy" id="1206997"/>
    <lineage>
        <taxon>Bacteria</taxon>
        <taxon>Bacillati</taxon>
        <taxon>Actinomycetota</taxon>
        <taxon>Actinomycetes</taxon>
        <taxon>Pseudonocardiales</taxon>
        <taxon>Pseudonocardiaceae</taxon>
        <taxon>Pseudonocardia</taxon>
    </lineage>
</organism>
<dbReference type="Proteomes" id="UP001494902">
    <property type="component" value="Unassembled WGS sequence"/>
</dbReference>
<keyword evidence="1" id="KW-0547">Nucleotide-binding</keyword>
<dbReference type="InterPro" id="IPR036388">
    <property type="entry name" value="WH-like_DNA-bd_sf"/>
</dbReference>
<accession>A0ABV1KB93</accession>
<comment type="caution">
    <text evidence="1">The sequence shown here is derived from an EMBL/GenBank/DDBJ whole genome shotgun (WGS) entry which is preliminary data.</text>
</comment>
<name>A0ABV1KB93_9PSEU</name>
<evidence type="ECO:0000313" key="1">
    <source>
        <dbReference type="EMBL" id="MEQ3550623.1"/>
    </source>
</evidence>
<dbReference type="Gene3D" id="1.10.10.10">
    <property type="entry name" value="Winged helix-like DNA-binding domain superfamily/Winged helix DNA-binding domain"/>
    <property type="match status" value="1"/>
</dbReference>
<sequence>MVDVPPIRSGFVQTSSGRVLVRAGPTNRAVIGEDLVAFVTERSTVPTEDRVVADATFDDLDEEVVRVFLRSRLSRNRVDLRTGLRDLGFLNEGRPTLACVLLFGKEPRSNRRRYGIDLLRFEGRAADKHVLRDRRQMDGRLPDLVDIADRAVYETMRRDAVVRGMIREEVPEYPPVAIREALLNAVGHRDYSEAGSAIQIRIFDDRVEIESPGALPGPVTIDNLKEAQYSRNARLMDTFHELDLVEEAGEGIGRIFDAMDEALLEAPVFVETAGGFVVQLGGGGALRAEDRLWLQSLHDLPPGPHGRVALVQARNRGSVSNEALRAARAMTSAEARETLHTLVVRGHLAARGTGRGTYYVLDGRAADEDSSTSPTDRMTAVVSHARRVGAVANRDVRGLLGISRVEALGLLDRAVAAGLLVAEGNRRARRYLPAPPQRS</sequence>
<dbReference type="PANTHER" id="PTHR30595:SF6">
    <property type="entry name" value="SCHLAFEN ALBA-2 DOMAIN-CONTAINING PROTEIN"/>
    <property type="match status" value="1"/>
</dbReference>
<dbReference type="Pfam" id="PF13749">
    <property type="entry name" value="HATPase_c_4"/>
    <property type="match status" value="1"/>
</dbReference>
<dbReference type="RefSeq" id="WP_349297686.1">
    <property type="nucleotide sequence ID" value="NZ_JBEDNQ010000003.1"/>
</dbReference>
<reference evidence="1 2" key="1">
    <citation type="submission" date="2024-03" db="EMBL/GenBank/DDBJ databases">
        <title>Draft genome sequence of Pseudonocardia nematodicida JCM 31783.</title>
        <authorList>
            <person name="Butdee W."/>
            <person name="Duangmal K."/>
        </authorList>
    </citation>
    <scope>NUCLEOTIDE SEQUENCE [LARGE SCALE GENOMIC DNA]</scope>
    <source>
        <strain evidence="1 2">JCM 31783</strain>
    </source>
</reference>
<dbReference type="EMBL" id="JBEDNQ010000003">
    <property type="protein sequence ID" value="MEQ3550623.1"/>
    <property type="molecule type" value="Genomic_DNA"/>
</dbReference>
<gene>
    <name evidence="1" type="ORF">WIS52_09095</name>
</gene>
<dbReference type="PANTHER" id="PTHR30595">
    <property type="entry name" value="GLPR-RELATED TRANSCRIPTIONAL REPRESSOR"/>
    <property type="match status" value="1"/>
</dbReference>
<dbReference type="Gene3D" id="3.30.565.60">
    <property type="match status" value="1"/>
</dbReference>
<keyword evidence="2" id="KW-1185">Reference proteome</keyword>
<proteinExistence type="predicted"/>
<dbReference type="InterPro" id="IPR038475">
    <property type="entry name" value="RecG_C_sf"/>
</dbReference>
<protein>
    <submittedName>
        <fullName evidence="1">ATP-binding protein</fullName>
    </submittedName>
</protein>
<dbReference type="GO" id="GO:0005524">
    <property type="term" value="F:ATP binding"/>
    <property type="evidence" value="ECO:0007669"/>
    <property type="project" value="UniProtKB-KW"/>
</dbReference>
<keyword evidence="1" id="KW-0067">ATP-binding</keyword>